<dbReference type="InterPro" id="IPR027039">
    <property type="entry name" value="Crtac1"/>
</dbReference>
<dbReference type="Pfam" id="PF07593">
    <property type="entry name" value="UnbV_ASPIC"/>
    <property type="match status" value="1"/>
</dbReference>
<dbReference type="PROSITE" id="PS51257">
    <property type="entry name" value="PROKAR_LIPOPROTEIN"/>
    <property type="match status" value="1"/>
</dbReference>
<dbReference type="SMART" id="SM00191">
    <property type="entry name" value="Int_alpha"/>
    <property type="match status" value="4"/>
</dbReference>
<dbReference type="Gene3D" id="2.130.10.130">
    <property type="entry name" value="Integrin alpha, N-terminal"/>
    <property type="match status" value="3"/>
</dbReference>
<keyword evidence="2" id="KW-0677">Repeat</keyword>
<dbReference type="Pfam" id="PF13517">
    <property type="entry name" value="FG-GAP_3"/>
    <property type="match status" value="4"/>
</dbReference>
<keyword evidence="1" id="KW-0732">Signal</keyword>
<name>A0A5C7GG21_9FLAO</name>
<reference evidence="5 6" key="1">
    <citation type="submission" date="2019-08" db="EMBL/GenBank/DDBJ databases">
        <title>Seonamhaeicola sediminis sp. nov., isolated from marine sediment.</title>
        <authorList>
            <person name="Cao W.R."/>
        </authorList>
    </citation>
    <scope>NUCLEOTIDE SEQUENCE [LARGE SCALE GENOMIC DNA]</scope>
    <source>
        <strain evidence="5 6">1505</strain>
    </source>
</reference>
<keyword evidence="6" id="KW-1185">Reference proteome</keyword>
<dbReference type="SUPFAM" id="SSF69318">
    <property type="entry name" value="Integrin alpha N-terminal domain"/>
    <property type="match status" value="3"/>
</dbReference>
<dbReference type="OrthoDB" id="9816120at2"/>
<dbReference type="Proteomes" id="UP000321080">
    <property type="component" value="Unassembled WGS sequence"/>
</dbReference>
<evidence type="ECO:0000256" key="3">
    <source>
        <dbReference type="ARBA" id="ARBA00023180"/>
    </source>
</evidence>
<sequence>MRVYFHKGKISVVISFMLLLVLSCKENNSSLVNIKGEKAKEKTGLFVTLNDSVSGVSFVNKLQESFEMNALNYDYMYNGAGVSAADFNNDGLVDLYFVSNQGDNKLYLNKGLLKFEDVTNSSNVQGVPGFELASTIVDINADGLLDIYVCRSGPFIQPQARENKLYVNQGNNKEGIPVFEEKSEEYHLNLPHYSTQSTFFDYDRDGDLDMFLINHNTDTKVLYDLDGQQKKKSALTSDRLFRNENNIFVDVSDEAGILNDGIGFGLGVGVGDLNNDGWPDVLVSQDFASNDRIYLNQKDGTFKEVCKEATGHTSNFSMGNDIADFNNDGWLDFMTLDMVSEDNYGIKASMSGMNPERFNTYVKKGLHYQYMYNTLQLNNGVKPDTETAVFSDVAFLSGVSSTDWSWGPLFFDMDNDGDKDLFVSNGIKRDFRNVDFIHYRKKAEASYSEKIKKAPQNVIPLLERQRDEEILRRMPSRKKENYFFENSGNLSFNKRNGVWSLEKLTASNGATYADLDNDGDVEIITNNMDEVATIYKNNSTELGLGNFLKIQLKGPKNNVKSIGTRVSLKTKNGLQTQEQYFTRGFQSSVSSILHFGLGDSKEIDMLEVFWPDGHRQKLNKVKANQTVVLDYEQASKLIETNKADTNLFEDITKQSGINHIVLQNAFNDFERESLLPHKMSEEAIALCVGDLNNDGLDDFYVGGAKGFAGALFIQRNAGKFTKTNSKLFNTDKKYEDVDASFFDADNDGDLDLFVVSGGNEHEPNSEFYSDRLYINNKGTFQKSKSPFENNLNYSGSVVKPYDFDNDGDEDLFIGGRQNPGNYPFPGTSYLLRNDTSEKEVKFTKLENEILENIGMVTNAIWVDVDSDTKKELVVVGEWMPIVIFKNDRGVLTESLNSTDLQESVGWWFSLTSADFDNDGDMDLMVGNLGLNSKYQATKEKPFQIYANDFDNTGSLDIVLGYKQNGKNYPLRGRECSSQQMPFIKEKFPNYHDFAMAELEDVYGDENIEKALKYKATTFATSLLINNGSGSYSIKPLNNLAQTTAVKSMITHDFDSNGLLDALLFGNMYGFEVETPRQDAGYGIYLESDNGNFRRKPHKGLFVNGEVINAKKLKIGADRLGVLVLKNNDSLQLLEVK</sequence>
<evidence type="ECO:0000313" key="5">
    <source>
        <dbReference type="EMBL" id="TXG36103.1"/>
    </source>
</evidence>
<dbReference type="RefSeq" id="WP_147769132.1">
    <property type="nucleotide sequence ID" value="NZ_VRKQ01000012.1"/>
</dbReference>
<protein>
    <submittedName>
        <fullName evidence="5">VCBS repeat-containing protein</fullName>
    </submittedName>
</protein>
<gene>
    <name evidence="5" type="ORF">FUA22_13530</name>
</gene>
<dbReference type="InterPro" id="IPR013519">
    <property type="entry name" value="Int_alpha_beta-p"/>
</dbReference>
<evidence type="ECO:0000256" key="1">
    <source>
        <dbReference type="ARBA" id="ARBA00022729"/>
    </source>
</evidence>
<dbReference type="PANTHER" id="PTHR16026">
    <property type="entry name" value="CARTILAGE ACIDIC PROTEIN 1"/>
    <property type="match status" value="1"/>
</dbReference>
<dbReference type="EMBL" id="VRKQ01000012">
    <property type="protein sequence ID" value="TXG36103.1"/>
    <property type="molecule type" value="Genomic_DNA"/>
</dbReference>
<dbReference type="AlphaFoldDB" id="A0A5C7GG21"/>
<dbReference type="PANTHER" id="PTHR16026:SF0">
    <property type="entry name" value="CARTILAGE ACIDIC PROTEIN 1"/>
    <property type="match status" value="1"/>
</dbReference>
<feature type="domain" description="ASPIC/UnbV" evidence="4">
    <location>
        <begin position="562"/>
        <end position="627"/>
    </location>
</feature>
<dbReference type="InterPro" id="IPR028994">
    <property type="entry name" value="Integrin_alpha_N"/>
</dbReference>
<comment type="caution">
    <text evidence="5">The sequence shown here is derived from an EMBL/GenBank/DDBJ whole genome shotgun (WGS) entry which is preliminary data.</text>
</comment>
<organism evidence="5 6">
    <name type="scientific">Seonamhaeicola maritimus</name>
    <dbReference type="NCBI Taxonomy" id="2591822"/>
    <lineage>
        <taxon>Bacteria</taxon>
        <taxon>Pseudomonadati</taxon>
        <taxon>Bacteroidota</taxon>
        <taxon>Flavobacteriia</taxon>
        <taxon>Flavobacteriales</taxon>
        <taxon>Flavobacteriaceae</taxon>
    </lineage>
</organism>
<evidence type="ECO:0000313" key="6">
    <source>
        <dbReference type="Proteomes" id="UP000321080"/>
    </source>
</evidence>
<accession>A0A5C7GG21</accession>
<evidence type="ECO:0000259" key="4">
    <source>
        <dbReference type="Pfam" id="PF07593"/>
    </source>
</evidence>
<keyword evidence="3" id="KW-0325">Glycoprotein</keyword>
<dbReference type="InterPro" id="IPR013517">
    <property type="entry name" value="FG-GAP"/>
</dbReference>
<dbReference type="InterPro" id="IPR011519">
    <property type="entry name" value="UnbV_ASPIC"/>
</dbReference>
<evidence type="ECO:0000256" key="2">
    <source>
        <dbReference type="ARBA" id="ARBA00022737"/>
    </source>
</evidence>
<proteinExistence type="predicted"/>